<keyword evidence="1" id="KW-0472">Membrane</keyword>
<dbReference type="EMBL" id="CP010519">
    <property type="protein sequence ID" value="AJE85257.1"/>
    <property type="molecule type" value="Genomic_DNA"/>
</dbReference>
<evidence type="ECO:0008006" key="4">
    <source>
        <dbReference type="Google" id="ProtNLM"/>
    </source>
</evidence>
<accession>A0A0B5F4L0</accession>
<organism evidence="2 3">
    <name type="scientific">Streptomyces albus (strain ATCC 21838 / DSM 41398 / FERM P-419 / JCM 4703 / NBRC 107858)</name>
    <dbReference type="NCBI Taxonomy" id="1081613"/>
    <lineage>
        <taxon>Bacteria</taxon>
        <taxon>Bacillati</taxon>
        <taxon>Actinomycetota</taxon>
        <taxon>Actinomycetes</taxon>
        <taxon>Kitasatosporales</taxon>
        <taxon>Streptomycetaceae</taxon>
        <taxon>Streptomyces</taxon>
    </lineage>
</organism>
<keyword evidence="1" id="KW-0812">Transmembrane</keyword>
<name>A0A0B5F4L0_STRA4</name>
<keyword evidence="1" id="KW-1133">Transmembrane helix</keyword>
<gene>
    <name evidence="2" type="ORF">SLNWT_4881</name>
</gene>
<sequence length="86" mass="9884">MTAANPFERREESVRRLLEERSVPLPPDLHARAVRRGERLLRRRRTARTLLWLALLAAVLAFSLWACSARPWVERPSDTTPPVTGL</sequence>
<evidence type="ECO:0000256" key="1">
    <source>
        <dbReference type="SAM" id="Phobius"/>
    </source>
</evidence>
<protein>
    <recommendedName>
        <fullName evidence="4">DUF3040 domain-containing protein</fullName>
    </recommendedName>
</protein>
<reference evidence="2 3" key="1">
    <citation type="submission" date="2015-01" db="EMBL/GenBank/DDBJ databases">
        <title>Enhanced salinomycin production by adjusting the supply of polyketide extender units in Streptomyce albus DSM 41398.</title>
        <authorList>
            <person name="Lu C."/>
        </authorList>
    </citation>
    <scope>NUCLEOTIDE SEQUENCE [LARGE SCALE GENOMIC DNA]</scope>
    <source>
        <strain evidence="3">ATCC 21838 / DSM 41398 / FERM P-419 / JCM 4703 / NBRC 107858</strain>
    </source>
</reference>
<evidence type="ECO:0000313" key="2">
    <source>
        <dbReference type="EMBL" id="AJE85257.1"/>
    </source>
</evidence>
<keyword evidence="3" id="KW-1185">Reference proteome</keyword>
<dbReference type="AlphaFoldDB" id="A0A0B5F4L0"/>
<feature type="transmembrane region" description="Helical" evidence="1">
    <location>
        <begin position="49"/>
        <end position="73"/>
    </location>
</feature>
<evidence type="ECO:0000313" key="3">
    <source>
        <dbReference type="Proteomes" id="UP000031523"/>
    </source>
</evidence>
<dbReference type="KEGG" id="sals:SLNWT_4881"/>
<proteinExistence type="predicted"/>
<dbReference type="Proteomes" id="UP000031523">
    <property type="component" value="Chromosome"/>
</dbReference>